<keyword evidence="6" id="KW-1185">Reference proteome</keyword>
<reference evidence="5 6" key="1">
    <citation type="submission" date="2024-02" db="EMBL/GenBank/DDBJ databases">
        <title>A draft genome for the cacao thread blight pathogen Marasmius crinis-equi.</title>
        <authorList>
            <person name="Cohen S.P."/>
            <person name="Baruah I.K."/>
            <person name="Amoako-Attah I."/>
            <person name="Bukari Y."/>
            <person name="Meinhardt L.W."/>
            <person name="Bailey B.A."/>
        </authorList>
    </citation>
    <scope>NUCLEOTIDE SEQUENCE [LARGE SCALE GENOMIC DNA]</scope>
    <source>
        <strain evidence="5 6">GH-76</strain>
    </source>
</reference>
<dbReference type="PANTHER" id="PTHR46621">
    <property type="entry name" value="SNRNA-ACTIVATING PROTEIN COMPLEX SUBUNIT 4"/>
    <property type="match status" value="1"/>
</dbReference>
<dbReference type="InterPro" id="IPR051575">
    <property type="entry name" value="Myb-like_DNA-bd"/>
</dbReference>
<dbReference type="Proteomes" id="UP001465976">
    <property type="component" value="Unassembled WGS sequence"/>
</dbReference>
<evidence type="ECO:0000313" key="5">
    <source>
        <dbReference type="EMBL" id="KAL0581944.1"/>
    </source>
</evidence>
<dbReference type="Gene3D" id="1.10.10.60">
    <property type="entry name" value="Homeodomain-like"/>
    <property type="match status" value="1"/>
</dbReference>
<evidence type="ECO:0000256" key="4">
    <source>
        <dbReference type="ARBA" id="ARBA00023242"/>
    </source>
</evidence>
<name>A0ABR3G2M6_9AGAR</name>
<keyword evidence="3" id="KW-0804">Transcription</keyword>
<evidence type="ECO:0000256" key="2">
    <source>
        <dbReference type="ARBA" id="ARBA00023125"/>
    </source>
</evidence>
<feature type="non-terminal residue" evidence="5">
    <location>
        <position position="255"/>
    </location>
</feature>
<evidence type="ECO:0008006" key="7">
    <source>
        <dbReference type="Google" id="ProtNLM"/>
    </source>
</evidence>
<dbReference type="SUPFAM" id="SSF46689">
    <property type="entry name" value="Homeodomain-like"/>
    <property type="match status" value="1"/>
</dbReference>
<dbReference type="Pfam" id="PF13921">
    <property type="entry name" value="Myb_DNA-bind_6"/>
    <property type="match status" value="1"/>
</dbReference>
<comment type="caution">
    <text evidence="5">The sequence shown here is derived from an EMBL/GenBank/DDBJ whole genome shotgun (WGS) entry which is preliminary data.</text>
</comment>
<gene>
    <name evidence="5" type="ORF">V5O48_000001</name>
</gene>
<keyword evidence="4" id="KW-0539">Nucleus</keyword>
<keyword evidence="1" id="KW-0805">Transcription regulation</keyword>
<dbReference type="PANTHER" id="PTHR46621:SF1">
    <property type="entry name" value="SNRNA-ACTIVATING PROTEIN COMPLEX SUBUNIT 4"/>
    <property type="match status" value="1"/>
</dbReference>
<accession>A0ABR3G2M6</accession>
<evidence type="ECO:0000256" key="1">
    <source>
        <dbReference type="ARBA" id="ARBA00023015"/>
    </source>
</evidence>
<evidence type="ECO:0000313" key="6">
    <source>
        <dbReference type="Proteomes" id="UP001465976"/>
    </source>
</evidence>
<proteinExistence type="predicted"/>
<evidence type="ECO:0000256" key="3">
    <source>
        <dbReference type="ARBA" id="ARBA00023163"/>
    </source>
</evidence>
<sequence>MNSAASSSALQGPSPRQLLSHAIQTNQAHQYALTKYAERLTEELKEKAADAEQHEDDAVDEDIQIFGATTAKSPINAVDLLKSESPFYEEAKARQVYTTYTHSRPMKARELEVLTDAVTDEFRRLRAVEHRESGLGIPNRSDPVDMNGDTKDVNWKVVAEKVSDVATFKRTPEECKVKWVSHKQPRLNHAEWDESEIKRLHEIVKDRQAQGRVDWVEVAQALGTNRVPIDCMRNAISRPRHAWDQESDKKLLEAV</sequence>
<keyword evidence="2" id="KW-0238">DNA-binding</keyword>
<dbReference type="InterPro" id="IPR009057">
    <property type="entry name" value="Homeodomain-like_sf"/>
</dbReference>
<protein>
    <recommendedName>
        <fullName evidence="7">Myb-like domain-containing protein</fullName>
    </recommendedName>
</protein>
<organism evidence="5 6">
    <name type="scientific">Marasmius crinis-equi</name>
    <dbReference type="NCBI Taxonomy" id="585013"/>
    <lineage>
        <taxon>Eukaryota</taxon>
        <taxon>Fungi</taxon>
        <taxon>Dikarya</taxon>
        <taxon>Basidiomycota</taxon>
        <taxon>Agaricomycotina</taxon>
        <taxon>Agaricomycetes</taxon>
        <taxon>Agaricomycetidae</taxon>
        <taxon>Agaricales</taxon>
        <taxon>Marasmiineae</taxon>
        <taxon>Marasmiaceae</taxon>
        <taxon>Marasmius</taxon>
    </lineage>
</organism>
<dbReference type="EMBL" id="JBAHYK010000001">
    <property type="protein sequence ID" value="KAL0581944.1"/>
    <property type="molecule type" value="Genomic_DNA"/>
</dbReference>